<dbReference type="Proteomes" id="UP000284379">
    <property type="component" value="Unassembled WGS sequence"/>
</dbReference>
<dbReference type="EMBL" id="QSGO01000003">
    <property type="protein sequence ID" value="RHB36878.1"/>
    <property type="molecule type" value="Genomic_DNA"/>
</dbReference>
<protein>
    <submittedName>
        <fullName evidence="1">Uncharacterized protein</fullName>
    </submittedName>
</protein>
<accession>A0A413VTI9</accession>
<name>A0A413VTI9_9BACE</name>
<sequence length="159" mass="18123">MSDFPYLFEIDGKKIMMDIQNDSLCYKQPITRGIQIFGPFDVKCDYKKLFTNYKVPIVHEPTIASGVYLCDVYYFSKSVPIPTDAGGLRVLLPNPSGYMDYDTQELGINWAWQPGDSSLTVYFYTMIVKYNIAGAAVGWIIPCPGEDVTITYSYLRYIE</sequence>
<proteinExistence type="predicted"/>
<evidence type="ECO:0000313" key="2">
    <source>
        <dbReference type="Proteomes" id="UP000284379"/>
    </source>
</evidence>
<evidence type="ECO:0000313" key="1">
    <source>
        <dbReference type="EMBL" id="RHB36878.1"/>
    </source>
</evidence>
<comment type="caution">
    <text evidence="1">The sequence shown here is derived from an EMBL/GenBank/DDBJ whole genome shotgun (WGS) entry which is preliminary data.</text>
</comment>
<organism evidence="1 2">
    <name type="scientific">Bacteroides nordii</name>
    <dbReference type="NCBI Taxonomy" id="291645"/>
    <lineage>
        <taxon>Bacteria</taxon>
        <taxon>Pseudomonadati</taxon>
        <taxon>Bacteroidota</taxon>
        <taxon>Bacteroidia</taxon>
        <taxon>Bacteroidales</taxon>
        <taxon>Bacteroidaceae</taxon>
        <taxon>Bacteroides</taxon>
    </lineage>
</organism>
<dbReference type="AlphaFoldDB" id="A0A413VTI9"/>
<reference evidence="1 2" key="1">
    <citation type="submission" date="2018-08" db="EMBL/GenBank/DDBJ databases">
        <title>A genome reference for cultivated species of the human gut microbiota.</title>
        <authorList>
            <person name="Zou Y."/>
            <person name="Xue W."/>
            <person name="Luo G."/>
        </authorList>
    </citation>
    <scope>NUCLEOTIDE SEQUENCE [LARGE SCALE GENOMIC DNA]</scope>
    <source>
        <strain evidence="1 2">AM40-30BH</strain>
    </source>
</reference>
<gene>
    <name evidence="1" type="ORF">DW888_04750</name>
</gene>